<protein>
    <submittedName>
        <fullName evidence="10">C4-dicarboxylate transporter</fullName>
    </submittedName>
</protein>
<feature type="compositionally biased region" description="Polar residues" evidence="8">
    <location>
        <begin position="498"/>
        <end position="507"/>
    </location>
</feature>
<feature type="region of interest" description="Disordered" evidence="8">
    <location>
        <begin position="457"/>
        <end position="507"/>
    </location>
</feature>
<keyword evidence="2" id="KW-0813">Transport</keyword>
<name>A0A0A2DN26_9CORY</name>
<comment type="caution">
    <text evidence="10">The sequence shown here is derived from an EMBL/GenBank/DDBJ whole genome shotgun (WGS) entry which is preliminary data.</text>
</comment>
<dbReference type="RefSeq" id="WP_035115283.1">
    <property type="nucleotide sequence ID" value="NZ_CP047046.1"/>
</dbReference>
<evidence type="ECO:0000256" key="3">
    <source>
        <dbReference type="ARBA" id="ARBA00022475"/>
    </source>
</evidence>
<comment type="subcellular location">
    <subcellularLocation>
        <location evidence="1">Cell membrane</location>
        <topology evidence="1">Multi-pass membrane protein</topology>
    </subcellularLocation>
</comment>
<dbReference type="GO" id="GO:0070778">
    <property type="term" value="P:L-aspartate transmembrane transport"/>
    <property type="evidence" value="ECO:0007669"/>
    <property type="project" value="TreeGrafter"/>
</dbReference>
<dbReference type="Proteomes" id="UP000030145">
    <property type="component" value="Unassembled WGS sequence"/>
</dbReference>
<reference evidence="10 11" key="1">
    <citation type="submission" date="2014-10" db="EMBL/GenBank/DDBJ databases">
        <title>Whole Genome sequence of Corynebacterium auriscanis strain CIP 106629.</title>
        <authorList>
            <person name="Hassan S.S."/>
            <person name="Jamal S.B."/>
            <person name="Tiwari S."/>
            <person name="Oliveira L.D.C."/>
            <person name="Souza F."/>
            <person name="Mariano D.C."/>
            <person name="Almeida S."/>
            <person name="Dorella F."/>
            <person name="Pereira F."/>
            <person name="Carvalho A."/>
            <person name="Leal C.A."/>
            <person name="Soares S.D.C."/>
            <person name="Figueiredo H.C."/>
            <person name="Silva A."/>
            <person name="Azevedo V.A."/>
        </authorList>
    </citation>
    <scope>NUCLEOTIDE SEQUENCE [LARGE SCALE GENOMIC DNA]</scope>
    <source>
        <strain evidence="10 11">CIP 106629</strain>
    </source>
</reference>
<dbReference type="Gene3D" id="1.10.3860.10">
    <property type="entry name" value="Sodium:dicarboxylate symporter"/>
    <property type="match status" value="1"/>
</dbReference>
<dbReference type="FunFam" id="1.10.3860.10:FF:000001">
    <property type="entry name" value="C4-dicarboxylate transport protein"/>
    <property type="match status" value="1"/>
</dbReference>
<dbReference type="InterPro" id="IPR001991">
    <property type="entry name" value="Na-dicarboxylate_symporter"/>
</dbReference>
<proteinExistence type="predicted"/>
<feature type="transmembrane region" description="Helical" evidence="9">
    <location>
        <begin position="66"/>
        <end position="85"/>
    </location>
</feature>
<feature type="transmembrane region" description="Helical" evidence="9">
    <location>
        <begin position="349"/>
        <end position="375"/>
    </location>
</feature>
<keyword evidence="5" id="KW-0769">Symport</keyword>
<feature type="transmembrane region" description="Helical" evidence="9">
    <location>
        <begin position="27"/>
        <end position="46"/>
    </location>
</feature>
<dbReference type="GO" id="GO:0015138">
    <property type="term" value="F:fumarate transmembrane transporter activity"/>
    <property type="evidence" value="ECO:0007669"/>
    <property type="project" value="TreeGrafter"/>
</dbReference>
<evidence type="ECO:0000256" key="4">
    <source>
        <dbReference type="ARBA" id="ARBA00022692"/>
    </source>
</evidence>
<sequence>MAYTDITSHKGPSIAPSKREKKDNTHWLYIAVIIAVIGGIVLGLVAPDVAQGLKPLGTTFVNIIKMIIPPVIFCTIVLGIGSVRAAASVGKAGGIALAYFITMSTFALAAGLVVGNLIQPGEGLDIHGNSKAVEEALSKNAEQPHGLIGFIQSIIPETFFSAFTSGSVLQVLMIALLVGFAIQSMGKAGEPILGFVAHLQKLVFKILGWILWLAPIGAFGAIAAVVGATGVQAVVQLGVLMLAFYLTCVIFIFGILGTILKVFTGFNIFKLVKYLGKEFLLIFATSSSESALPNLMRKMEHIGVDKSTVGIVVPTGYSFNLDGTAIYLTMASIFVADAMGKPMNIAEQISLLVFMIIASKGAAGVTGAGIATLAAGLQSHRPDLLDGVGVIVGIDRFMSEARALTNFAGNSVATLLVGTWTKTIDKEQVHRVLDGKDPYVAAEDDADVDLRYPSVKNPATETLQPTPQLDVNAYHNASTDQPGVTGSAHPQGNVRPDLSTSKGPLDK</sequence>
<evidence type="ECO:0000313" key="11">
    <source>
        <dbReference type="Proteomes" id="UP000030145"/>
    </source>
</evidence>
<accession>A0A0A2DN26</accession>
<evidence type="ECO:0000256" key="2">
    <source>
        <dbReference type="ARBA" id="ARBA00022448"/>
    </source>
</evidence>
<dbReference type="GeneID" id="300553117"/>
<dbReference type="GO" id="GO:0005886">
    <property type="term" value="C:plasma membrane"/>
    <property type="evidence" value="ECO:0007669"/>
    <property type="project" value="UniProtKB-SubCell"/>
</dbReference>
<feature type="transmembrane region" description="Helical" evidence="9">
    <location>
        <begin position="202"/>
        <end position="227"/>
    </location>
</feature>
<dbReference type="InterPro" id="IPR036458">
    <property type="entry name" value="Na:dicarbo_symporter_sf"/>
</dbReference>
<keyword evidence="7 9" id="KW-0472">Membrane</keyword>
<dbReference type="PANTHER" id="PTHR42865:SF1">
    <property type="entry name" value="AEROBIC C4-DICARBOXYLATE TRANSPORT PROTEIN"/>
    <property type="match status" value="1"/>
</dbReference>
<keyword evidence="3" id="KW-1003">Cell membrane</keyword>
<evidence type="ECO:0000256" key="5">
    <source>
        <dbReference type="ARBA" id="ARBA00022847"/>
    </source>
</evidence>
<evidence type="ECO:0000256" key="8">
    <source>
        <dbReference type="SAM" id="MobiDB-lite"/>
    </source>
</evidence>
<gene>
    <name evidence="10" type="ORF">MA47_08575</name>
</gene>
<feature type="transmembrane region" description="Helical" evidence="9">
    <location>
        <begin position="239"/>
        <end position="263"/>
    </location>
</feature>
<keyword evidence="6 9" id="KW-1133">Transmembrane helix</keyword>
<evidence type="ECO:0000256" key="9">
    <source>
        <dbReference type="SAM" id="Phobius"/>
    </source>
</evidence>
<dbReference type="EMBL" id="JRVJ01000018">
    <property type="protein sequence ID" value="KGM18291.1"/>
    <property type="molecule type" value="Genomic_DNA"/>
</dbReference>
<feature type="transmembrane region" description="Helical" evidence="9">
    <location>
        <begin position="97"/>
        <end position="118"/>
    </location>
</feature>
<dbReference type="Pfam" id="PF00375">
    <property type="entry name" value="SDF"/>
    <property type="match status" value="1"/>
</dbReference>
<dbReference type="PRINTS" id="PR00173">
    <property type="entry name" value="EDTRNSPORT"/>
</dbReference>
<feature type="transmembrane region" description="Helical" evidence="9">
    <location>
        <begin position="159"/>
        <end position="182"/>
    </location>
</feature>
<dbReference type="GO" id="GO:0015366">
    <property type="term" value="F:malate:proton symporter activity"/>
    <property type="evidence" value="ECO:0007669"/>
    <property type="project" value="TreeGrafter"/>
</dbReference>
<feature type="compositionally biased region" description="Polar residues" evidence="8">
    <location>
        <begin position="457"/>
        <end position="490"/>
    </location>
</feature>
<evidence type="ECO:0000256" key="1">
    <source>
        <dbReference type="ARBA" id="ARBA00004651"/>
    </source>
</evidence>
<evidence type="ECO:0000256" key="6">
    <source>
        <dbReference type="ARBA" id="ARBA00022989"/>
    </source>
</evidence>
<dbReference type="PANTHER" id="PTHR42865">
    <property type="entry name" value="PROTON/GLUTAMATE-ASPARTATE SYMPORTER"/>
    <property type="match status" value="1"/>
</dbReference>
<keyword evidence="11" id="KW-1185">Reference proteome</keyword>
<evidence type="ECO:0000313" key="10">
    <source>
        <dbReference type="EMBL" id="KGM18291.1"/>
    </source>
</evidence>
<dbReference type="GO" id="GO:0015141">
    <property type="term" value="F:succinate transmembrane transporter activity"/>
    <property type="evidence" value="ECO:0007669"/>
    <property type="project" value="TreeGrafter"/>
</dbReference>
<organism evidence="10 11">
    <name type="scientific">Corynebacterium auriscanis</name>
    <dbReference type="NCBI Taxonomy" id="99807"/>
    <lineage>
        <taxon>Bacteria</taxon>
        <taxon>Bacillati</taxon>
        <taxon>Actinomycetota</taxon>
        <taxon>Actinomycetes</taxon>
        <taxon>Mycobacteriales</taxon>
        <taxon>Corynebacteriaceae</taxon>
        <taxon>Corynebacterium</taxon>
    </lineage>
</organism>
<evidence type="ECO:0000256" key="7">
    <source>
        <dbReference type="ARBA" id="ARBA00023136"/>
    </source>
</evidence>
<dbReference type="SUPFAM" id="SSF118215">
    <property type="entry name" value="Proton glutamate symport protein"/>
    <property type="match status" value="1"/>
</dbReference>
<keyword evidence="4 9" id="KW-0812">Transmembrane</keyword>
<dbReference type="AlphaFoldDB" id="A0A0A2DN26"/>